<evidence type="ECO:0000313" key="1">
    <source>
        <dbReference type="EMBL" id="GMM53646.1"/>
    </source>
</evidence>
<reference evidence="1 2" key="1">
    <citation type="journal article" date="2023" name="Elife">
        <title>Identification of key yeast species and microbe-microbe interactions impacting larval growth of Drosophila in the wild.</title>
        <authorList>
            <person name="Mure A."/>
            <person name="Sugiura Y."/>
            <person name="Maeda R."/>
            <person name="Honda K."/>
            <person name="Sakurai N."/>
            <person name="Takahashi Y."/>
            <person name="Watada M."/>
            <person name="Katoh T."/>
            <person name="Gotoh A."/>
            <person name="Gotoh Y."/>
            <person name="Taniguchi I."/>
            <person name="Nakamura K."/>
            <person name="Hayashi T."/>
            <person name="Katayama T."/>
            <person name="Uemura T."/>
            <person name="Hattori Y."/>
        </authorList>
    </citation>
    <scope>NUCLEOTIDE SEQUENCE [LARGE SCALE GENOMIC DNA]</scope>
    <source>
        <strain evidence="1 2">KH-74</strain>
    </source>
</reference>
<gene>
    <name evidence="1" type="ORF">DAKH74_002620</name>
</gene>
<dbReference type="GO" id="GO:0008608">
    <property type="term" value="P:attachment of spindle microtubules to kinetochore"/>
    <property type="evidence" value="ECO:0007669"/>
    <property type="project" value="InterPro"/>
</dbReference>
<dbReference type="InterPro" id="IPR013183">
    <property type="entry name" value="Hsk3-like"/>
</dbReference>
<dbReference type="Pfam" id="PF08227">
    <property type="entry name" value="DASH_Hsk3"/>
    <property type="match status" value="1"/>
</dbReference>
<dbReference type="PANTHER" id="PTHR28289:SF1">
    <property type="entry name" value="DASH COMPLEX SUBUNIT HSK3"/>
    <property type="match status" value="1"/>
</dbReference>
<protein>
    <submittedName>
        <fullName evidence="1">Hsk3 protein</fullName>
    </submittedName>
</protein>
<dbReference type="GO" id="GO:0051010">
    <property type="term" value="F:microtubule plus-end binding"/>
    <property type="evidence" value="ECO:0007669"/>
    <property type="project" value="TreeGrafter"/>
</dbReference>
<sequence length="76" mass="8765">MESSKQRQYTYLAEQLAQLHQNLEVTKTEMATMSKQCNKSLIGQLGKVNASWFIASNKYLVHELFQSEQKPVDSQE</sequence>
<dbReference type="InterPro" id="IPR042332">
    <property type="entry name" value="Hsk3"/>
</dbReference>
<accession>A0AAV5RR86</accession>
<dbReference type="Proteomes" id="UP001377567">
    <property type="component" value="Unassembled WGS sequence"/>
</dbReference>
<comment type="caution">
    <text evidence="1">The sequence shown here is derived from an EMBL/GenBank/DDBJ whole genome shotgun (WGS) entry which is preliminary data.</text>
</comment>
<evidence type="ECO:0000313" key="2">
    <source>
        <dbReference type="Proteomes" id="UP001377567"/>
    </source>
</evidence>
<name>A0AAV5RR86_MAUHU</name>
<keyword evidence="2" id="KW-1185">Reference proteome</keyword>
<dbReference type="PANTHER" id="PTHR28289">
    <property type="entry name" value="DASH COMPLEX SUBUNIT HSK3"/>
    <property type="match status" value="1"/>
</dbReference>
<dbReference type="EMBL" id="BTGD01000001">
    <property type="protein sequence ID" value="GMM53646.1"/>
    <property type="molecule type" value="Genomic_DNA"/>
</dbReference>
<proteinExistence type="predicted"/>
<organism evidence="1 2">
    <name type="scientific">Maudiozyma humilis</name>
    <name type="common">Sour dough yeast</name>
    <name type="synonym">Kazachstania humilis</name>
    <dbReference type="NCBI Taxonomy" id="51915"/>
    <lineage>
        <taxon>Eukaryota</taxon>
        <taxon>Fungi</taxon>
        <taxon>Dikarya</taxon>
        <taxon>Ascomycota</taxon>
        <taxon>Saccharomycotina</taxon>
        <taxon>Saccharomycetes</taxon>
        <taxon>Saccharomycetales</taxon>
        <taxon>Saccharomycetaceae</taxon>
        <taxon>Maudiozyma</taxon>
    </lineage>
</organism>
<dbReference type="GO" id="GO:0042729">
    <property type="term" value="C:DASH complex"/>
    <property type="evidence" value="ECO:0007669"/>
    <property type="project" value="TreeGrafter"/>
</dbReference>
<dbReference type="AlphaFoldDB" id="A0AAV5RR86"/>